<sequence>MTNNRASKLYPPLALVETWLELIEHEDEAISRRAVEMLQTKVGKPNEIRAYLKVNRG</sequence>
<protein>
    <submittedName>
        <fullName evidence="1">Uncharacterized protein</fullName>
    </submittedName>
</protein>
<proteinExistence type="predicted"/>
<dbReference type="RefSeq" id="WP_220756980.1">
    <property type="nucleotide sequence ID" value="NZ_BPEU01000013.1"/>
</dbReference>
<organism evidence="1 2">
    <name type="scientific">Shewanella colwelliana</name>
    <name type="common">Alteromonas colwelliana</name>
    <dbReference type="NCBI Taxonomy" id="23"/>
    <lineage>
        <taxon>Bacteria</taxon>
        <taxon>Pseudomonadati</taxon>
        <taxon>Pseudomonadota</taxon>
        <taxon>Gammaproteobacteria</taxon>
        <taxon>Alteromonadales</taxon>
        <taxon>Shewanellaceae</taxon>
        <taxon>Shewanella</taxon>
    </lineage>
</organism>
<dbReference type="EMBL" id="BPEU01000013">
    <property type="protein sequence ID" value="GIU41145.1"/>
    <property type="molecule type" value="Genomic_DNA"/>
</dbReference>
<gene>
    <name evidence="1" type="ORF">TUM3794_21040</name>
</gene>
<keyword evidence="2" id="KW-1185">Reference proteome</keyword>
<evidence type="ECO:0000313" key="1">
    <source>
        <dbReference type="EMBL" id="GIU41145.1"/>
    </source>
</evidence>
<comment type="caution">
    <text evidence="1">The sequence shown here is derived from an EMBL/GenBank/DDBJ whole genome shotgun (WGS) entry which is preliminary data.</text>
</comment>
<evidence type="ECO:0000313" key="2">
    <source>
        <dbReference type="Proteomes" id="UP000773469"/>
    </source>
</evidence>
<accession>A0ABQ4P0W4</accession>
<reference evidence="1 2" key="1">
    <citation type="submission" date="2021-05" db="EMBL/GenBank/DDBJ databases">
        <title>Molecular characterization for Shewanella algae harboring chromosomal blaOXA-55-like strains isolated from clinical and environment sample.</title>
        <authorList>
            <person name="Ohama Y."/>
            <person name="Aoki K."/>
            <person name="Harada S."/>
            <person name="Moriya K."/>
            <person name="Ishii Y."/>
            <person name="Tateda K."/>
        </authorList>
    </citation>
    <scope>NUCLEOTIDE SEQUENCE [LARGE SCALE GENOMIC DNA]</scope>
    <source>
        <strain evidence="1 2">MBTL60-118</strain>
    </source>
</reference>
<name>A0ABQ4P0W4_SHECO</name>
<dbReference type="Proteomes" id="UP000773469">
    <property type="component" value="Unassembled WGS sequence"/>
</dbReference>